<evidence type="ECO:0000256" key="4">
    <source>
        <dbReference type="ARBA" id="ARBA00023242"/>
    </source>
</evidence>
<accession>A0A7D9DKK1</accession>
<evidence type="ECO:0000256" key="3">
    <source>
        <dbReference type="ARBA" id="ARBA00023235"/>
    </source>
</evidence>
<keyword evidence="7" id="KW-1185">Reference proteome</keyword>
<dbReference type="GO" id="GO:0003677">
    <property type="term" value="F:DNA binding"/>
    <property type="evidence" value="ECO:0007669"/>
    <property type="project" value="UniProtKB-KW"/>
</dbReference>
<evidence type="ECO:0000313" key="7">
    <source>
        <dbReference type="Proteomes" id="UP001152795"/>
    </source>
</evidence>
<keyword evidence="6" id="KW-0378">Hydrolase</keyword>
<name>A0A7D9DKK1_PARCT</name>
<keyword evidence="3" id="KW-0413">Isomerase</keyword>
<keyword evidence="6" id="KW-0547">Nucleotide-binding</keyword>
<protein>
    <submittedName>
        <fullName evidence="6">ATP-dependent DNA helicase Q5</fullName>
    </submittedName>
</protein>
<proteinExistence type="inferred from homology"/>
<dbReference type="Gene3D" id="3.40.50.300">
    <property type="entry name" value="P-loop containing nucleotide triphosphate hydrolases"/>
    <property type="match status" value="1"/>
</dbReference>
<dbReference type="PANTHER" id="PTHR13710">
    <property type="entry name" value="DNA HELICASE RECQ FAMILY MEMBER"/>
    <property type="match status" value="1"/>
</dbReference>
<reference evidence="6" key="1">
    <citation type="submission" date="2020-04" db="EMBL/GenBank/DDBJ databases">
        <authorList>
            <person name="Alioto T."/>
            <person name="Alioto T."/>
            <person name="Gomez Garrido J."/>
        </authorList>
    </citation>
    <scope>NUCLEOTIDE SEQUENCE</scope>
    <source>
        <strain evidence="6">A484AB</strain>
    </source>
</reference>
<evidence type="ECO:0000256" key="1">
    <source>
        <dbReference type="ARBA" id="ARBA00005446"/>
    </source>
</evidence>
<evidence type="ECO:0000313" key="6">
    <source>
        <dbReference type="EMBL" id="CAB3988111.1"/>
    </source>
</evidence>
<feature type="domain" description="Helicase ATP-binding" evidence="5">
    <location>
        <begin position="139"/>
        <end position="266"/>
    </location>
</feature>
<dbReference type="GO" id="GO:0005524">
    <property type="term" value="F:ATP binding"/>
    <property type="evidence" value="ECO:0007669"/>
    <property type="project" value="InterPro"/>
</dbReference>
<keyword evidence="4" id="KW-0539">Nucleus</keyword>
<dbReference type="GO" id="GO:0000724">
    <property type="term" value="P:double-strand break repair via homologous recombination"/>
    <property type="evidence" value="ECO:0007669"/>
    <property type="project" value="TreeGrafter"/>
</dbReference>
<dbReference type="Pfam" id="PF00270">
    <property type="entry name" value="DEAD"/>
    <property type="match status" value="1"/>
</dbReference>
<dbReference type="SUPFAM" id="SSF52540">
    <property type="entry name" value="P-loop containing nucleoside triphosphate hydrolases"/>
    <property type="match status" value="1"/>
</dbReference>
<dbReference type="GO" id="GO:0005634">
    <property type="term" value="C:nucleus"/>
    <property type="evidence" value="ECO:0007669"/>
    <property type="project" value="TreeGrafter"/>
</dbReference>
<dbReference type="Proteomes" id="UP001152795">
    <property type="component" value="Unassembled WGS sequence"/>
</dbReference>
<evidence type="ECO:0000256" key="2">
    <source>
        <dbReference type="ARBA" id="ARBA00023125"/>
    </source>
</evidence>
<dbReference type="GO" id="GO:0043138">
    <property type="term" value="F:3'-5' DNA helicase activity"/>
    <property type="evidence" value="ECO:0007669"/>
    <property type="project" value="TreeGrafter"/>
</dbReference>
<sequence length="266" mass="29985">MNYIRKKQISMETIFEYRRRKNQSYRDVTASSCGRNLACAVHNEHEAVLFMCLVQYHAGCLNSYSQGNQPCEVVITSDALEAKYNCWYLKKNVGSGVYFQTECFFVKRDYRSTMNIHVPMADVTSLQEAVIDDRQRDAIECNALDKDALVVIPTGGGKSSCYWIPGMAMSGVTVVITPLMALQSDQVNKLRNYGINVCSVNSSMPAEEREIVFHSLSQPETAFNLFYLTPEFALSPPAMACFKSMVENKSLLRFIVDEAHGVDMWG</sequence>
<dbReference type="GO" id="GO:0005737">
    <property type="term" value="C:cytoplasm"/>
    <property type="evidence" value="ECO:0007669"/>
    <property type="project" value="TreeGrafter"/>
</dbReference>
<keyword evidence="6" id="KW-0347">Helicase</keyword>
<dbReference type="InterPro" id="IPR011545">
    <property type="entry name" value="DEAD/DEAH_box_helicase_dom"/>
</dbReference>
<evidence type="ECO:0000259" key="5">
    <source>
        <dbReference type="PROSITE" id="PS51192"/>
    </source>
</evidence>
<dbReference type="InterPro" id="IPR014001">
    <property type="entry name" value="Helicase_ATP-bd"/>
</dbReference>
<dbReference type="EMBL" id="CACRXK020001281">
    <property type="protein sequence ID" value="CAB3988111.1"/>
    <property type="molecule type" value="Genomic_DNA"/>
</dbReference>
<comment type="similarity">
    <text evidence="1">Belongs to the helicase family. RecQ subfamily.</text>
</comment>
<dbReference type="PANTHER" id="PTHR13710:SF153">
    <property type="entry name" value="RECQ-LIKE DNA HELICASE BLM"/>
    <property type="match status" value="1"/>
</dbReference>
<dbReference type="OrthoDB" id="18781at2759"/>
<dbReference type="GO" id="GO:0009378">
    <property type="term" value="F:four-way junction helicase activity"/>
    <property type="evidence" value="ECO:0007669"/>
    <property type="project" value="TreeGrafter"/>
</dbReference>
<comment type="caution">
    <text evidence="6">The sequence shown here is derived from an EMBL/GenBank/DDBJ whole genome shotgun (WGS) entry which is preliminary data.</text>
</comment>
<dbReference type="PROSITE" id="PS51192">
    <property type="entry name" value="HELICASE_ATP_BIND_1"/>
    <property type="match status" value="1"/>
</dbReference>
<organism evidence="6 7">
    <name type="scientific">Paramuricea clavata</name>
    <name type="common">Red gorgonian</name>
    <name type="synonym">Violescent sea-whip</name>
    <dbReference type="NCBI Taxonomy" id="317549"/>
    <lineage>
        <taxon>Eukaryota</taxon>
        <taxon>Metazoa</taxon>
        <taxon>Cnidaria</taxon>
        <taxon>Anthozoa</taxon>
        <taxon>Octocorallia</taxon>
        <taxon>Malacalcyonacea</taxon>
        <taxon>Plexauridae</taxon>
        <taxon>Paramuricea</taxon>
    </lineage>
</organism>
<dbReference type="GO" id="GO:0005694">
    <property type="term" value="C:chromosome"/>
    <property type="evidence" value="ECO:0007669"/>
    <property type="project" value="TreeGrafter"/>
</dbReference>
<keyword evidence="2" id="KW-0238">DNA-binding</keyword>
<dbReference type="AlphaFoldDB" id="A0A7D9DKK1"/>
<keyword evidence="6" id="KW-0067">ATP-binding</keyword>
<gene>
    <name evidence="6" type="ORF">PACLA_8A017797</name>
</gene>
<dbReference type="InterPro" id="IPR027417">
    <property type="entry name" value="P-loop_NTPase"/>
</dbReference>